<feature type="region of interest" description="Disordered" evidence="8">
    <location>
        <begin position="178"/>
        <end position="218"/>
    </location>
</feature>
<evidence type="ECO:0000313" key="12">
    <source>
        <dbReference type="Proteomes" id="UP000595140"/>
    </source>
</evidence>
<dbReference type="InterPro" id="IPR038718">
    <property type="entry name" value="SNF2-like_sf"/>
</dbReference>
<keyword evidence="7" id="KW-0539">Nucleus</keyword>
<name>A0A484KCW0_9ASTE</name>
<dbReference type="PROSITE" id="PS51194">
    <property type="entry name" value="HELICASE_CTER"/>
    <property type="match status" value="1"/>
</dbReference>
<evidence type="ECO:0000256" key="5">
    <source>
        <dbReference type="ARBA" id="ARBA00022806"/>
    </source>
</evidence>
<evidence type="ECO:0000313" key="11">
    <source>
        <dbReference type="EMBL" id="VFQ63751.1"/>
    </source>
</evidence>
<dbReference type="GO" id="GO:0016787">
    <property type="term" value="F:hydrolase activity"/>
    <property type="evidence" value="ECO:0007669"/>
    <property type="project" value="UniProtKB-KW"/>
</dbReference>
<dbReference type="SMART" id="SM00490">
    <property type="entry name" value="HELICc"/>
    <property type="match status" value="1"/>
</dbReference>
<dbReference type="PANTHER" id="PTHR45821">
    <property type="entry name" value="SNF2 DOMAIN-CONTAINING PROTEIN CLASSY 2-RELATED"/>
    <property type="match status" value="1"/>
</dbReference>
<sequence>MDFSRRIYTRRQWGDFCREWNEEKKRKKQQNQTSNIGCLGKGDSFPIVVAIDEEDQEDDSPADEIIGGKPAVSVEEEESDDELKKSRKRRRRRNGVIGKNSSFRGRGCGEVLLKSSKNVNKGLVVEENIGNGSVDSEKEDENHVSKDEMAGKIVGGNPVASVKEKDCGSNVGMLMKSSRNVKEGIMGKENIGNGSVGSEGEGGDEAHDQEMEEEGYESRCHTSNEKISNSGGCDDGDHVPFLDNCLTSREIMLTNRVDDDDGMNDGDMGNSMEKNDEKVEKKMECSNGDGVRLMAVEDNEEEEDDDDDVTWIAKEDIVINSDHHQRRLDKQIKKSKCNVRNNNALFGIAFRLRTRSASQFTIKGNSRVDSENEEENRSSKDEMLGEILEGNRGAGVKEKGIESNAGFVGCSDILLKSSKNVKKGIMGKEKTGNGNVTSEGEGEEVFDHEMEEEGCEKIPNHGGCDGGGRVSFLDNRITSRVIMLTDRDDDEGSKTYKFKKKMECSNGNGACPMDVEDDEDDDVTWIAKEDFVIKQKIDKKKKKSKCNIRTGKAHLGIAFRLRSCSVPEFTIKKKKPNKNKNNDSPIKSRNEKKHKNVKNSSPASKEEESKKFSFYEAIREGKHTENHNGKKRKRVKCPHRMKMSKCGKKDFELKKMILDSLWGDAGITTKKLSFSKENVKGPLPLKFWLEDEDPSPPEKSKWEKDIESLFADLQSSLEEVKESLTTEPMAEDDCSNSEENEDDPPAVCCKKGKHFLILDEQIGLICKHCSLVHRERRFILPSFAIKTGGRRYAKCFDGYDNTFGYGLPSGAAGSPHCSSISDGGGTVWDVLPRRSKETMYPHQREGFEFLWRNIAGDIHIENLKKLTPDGGQGCIISHAPGTGKTRLTITFLFSFMKLFPTCRPLIIAPLSMLLTWEAEFKKWEVDIPFHNMNNHALSGREFAHAADGFALPYEPKGWESKRVLKLCAWARGSGILGISYRLFEQLVRVNENREDDRVRKILLKVPSLVVLDEGHTPRNDGSLLWNALSRLETSRRIILSGTPFQNNFDELYNTLRLVCPKYVLKRNSGKKIWDRLTTSIMEKEKNPDVGELKSIIAPLVHVHKGSILLDRLPGLRSTLVYLNPTPLQQRMFLVTPQKKFFEEDNLMTRISVHPSLVKDVPGFSEFKPEMEAVELDPDAGPKTEFVFALIRLSHLNSEKVIVFSQYLSPLDLLKKQMEAVLDWVEGREVLYMDGDVQCKQRQVAINTFNDPGSEAKVLLASTRACSEGINLIGASRVVLLDVVWNPSVKRQALSRAYRLGQTKVVHVYHLISSTMEAKKFSWQAKKDLLSELVFSTSDGVRGCGRRGEGLRGSEDRILEAIVRHPKHGRIFDRMVHNPNESDSIDTFDFVE</sequence>
<dbReference type="GO" id="GO:0005634">
    <property type="term" value="C:nucleus"/>
    <property type="evidence" value="ECO:0007669"/>
    <property type="project" value="UniProtKB-SubCell"/>
</dbReference>
<feature type="compositionally biased region" description="Basic and acidic residues" evidence="8">
    <location>
        <begin position="273"/>
        <end position="284"/>
    </location>
</feature>
<keyword evidence="4" id="KW-0378">Hydrolase</keyword>
<feature type="region of interest" description="Disordered" evidence="8">
    <location>
        <begin position="21"/>
        <end position="42"/>
    </location>
</feature>
<evidence type="ECO:0000256" key="6">
    <source>
        <dbReference type="ARBA" id="ARBA00022840"/>
    </source>
</evidence>
<feature type="compositionally biased region" description="Basic and acidic residues" evidence="8">
    <location>
        <begin position="140"/>
        <end position="150"/>
    </location>
</feature>
<keyword evidence="3" id="KW-0547">Nucleotide-binding</keyword>
<dbReference type="GO" id="GO:0005524">
    <property type="term" value="F:ATP binding"/>
    <property type="evidence" value="ECO:0007669"/>
    <property type="project" value="UniProtKB-KW"/>
</dbReference>
<accession>A0A484KCW0</accession>
<proteinExistence type="predicted"/>
<comment type="subcellular location">
    <subcellularLocation>
        <location evidence="1">Nucleus</location>
    </subcellularLocation>
    <subcellularLocation>
        <location evidence="2">Plastid</location>
    </subcellularLocation>
</comment>
<evidence type="ECO:0000259" key="9">
    <source>
        <dbReference type="PROSITE" id="PS51192"/>
    </source>
</evidence>
<feature type="region of interest" description="Disordered" evidence="8">
    <location>
        <begin position="257"/>
        <end position="284"/>
    </location>
</feature>
<dbReference type="PANTHER" id="PTHR45821:SF5">
    <property type="entry name" value="SNF2 DOMAIN-CONTAINING PROTEIN CLASSY 4"/>
    <property type="match status" value="1"/>
</dbReference>
<feature type="compositionally biased region" description="Basic residues" evidence="8">
    <location>
        <begin position="85"/>
        <end position="94"/>
    </location>
</feature>
<protein>
    <submittedName>
        <fullName evidence="11">Uncharacterized protein</fullName>
    </submittedName>
</protein>
<dbReference type="CDD" id="cd18793">
    <property type="entry name" value="SF2_C_SNF"/>
    <property type="match status" value="1"/>
</dbReference>
<feature type="compositionally biased region" description="Basic and acidic residues" evidence="8">
    <location>
        <begin position="604"/>
        <end position="628"/>
    </location>
</feature>
<feature type="compositionally biased region" description="Basic and acidic residues" evidence="8">
    <location>
        <begin position="366"/>
        <end position="383"/>
    </location>
</feature>
<evidence type="ECO:0000256" key="8">
    <source>
        <dbReference type="SAM" id="MobiDB-lite"/>
    </source>
</evidence>
<dbReference type="InterPro" id="IPR001650">
    <property type="entry name" value="Helicase_C-like"/>
</dbReference>
<dbReference type="InterPro" id="IPR044567">
    <property type="entry name" value="CLSY/DRD1"/>
</dbReference>
<dbReference type="InterPro" id="IPR014001">
    <property type="entry name" value="Helicase_ATP-bd"/>
</dbReference>
<dbReference type="OrthoDB" id="2020972at2759"/>
<feature type="region of interest" description="Disordered" evidence="8">
    <location>
        <begin position="363"/>
        <end position="385"/>
    </location>
</feature>
<evidence type="ECO:0000259" key="10">
    <source>
        <dbReference type="PROSITE" id="PS51194"/>
    </source>
</evidence>
<keyword evidence="6" id="KW-0067">ATP-binding</keyword>
<evidence type="ECO:0000256" key="1">
    <source>
        <dbReference type="ARBA" id="ARBA00004123"/>
    </source>
</evidence>
<feature type="region of interest" description="Disordered" evidence="8">
    <location>
        <begin position="54"/>
        <end position="107"/>
    </location>
</feature>
<dbReference type="InterPro" id="IPR027417">
    <property type="entry name" value="P-loop_NTPase"/>
</dbReference>
<evidence type="ECO:0000256" key="2">
    <source>
        <dbReference type="ARBA" id="ARBA00004474"/>
    </source>
</evidence>
<feature type="domain" description="Helicase C-terminal" evidence="10">
    <location>
        <begin position="1184"/>
        <end position="1340"/>
    </location>
</feature>
<dbReference type="Gene3D" id="3.40.50.10810">
    <property type="entry name" value="Tandem AAA-ATPase domain"/>
    <property type="match status" value="1"/>
</dbReference>
<dbReference type="Pfam" id="PF00176">
    <property type="entry name" value="SNF2-rel_dom"/>
    <property type="match status" value="1"/>
</dbReference>
<dbReference type="Proteomes" id="UP000595140">
    <property type="component" value="Unassembled WGS sequence"/>
</dbReference>
<dbReference type="Pfam" id="PF00271">
    <property type="entry name" value="Helicase_C"/>
    <property type="match status" value="1"/>
</dbReference>
<organism evidence="11 12">
    <name type="scientific">Cuscuta campestris</name>
    <dbReference type="NCBI Taxonomy" id="132261"/>
    <lineage>
        <taxon>Eukaryota</taxon>
        <taxon>Viridiplantae</taxon>
        <taxon>Streptophyta</taxon>
        <taxon>Embryophyta</taxon>
        <taxon>Tracheophyta</taxon>
        <taxon>Spermatophyta</taxon>
        <taxon>Magnoliopsida</taxon>
        <taxon>eudicotyledons</taxon>
        <taxon>Gunneridae</taxon>
        <taxon>Pentapetalae</taxon>
        <taxon>asterids</taxon>
        <taxon>lamiids</taxon>
        <taxon>Solanales</taxon>
        <taxon>Convolvulaceae</taxon>
        <taxon>Cuscuteae</taxon>
        <taxon>Cuscuta</taxon>
        <taxon>Cuscuta subgen. Grammica</taxon>
        <taxon>Cuscuta sect. Cleistogrammica</taxon>
    </lineage>
</organism>
<dbReference type="Gene3D" id="3.40.50.300">
    <property type="entry name" value="P-loop containing nucleotide triphosphate hydrolases"/>
    <property type="match status" value="1"/>
</dbReference>
<feature type="region of interest" description="Disordered" evidence="8">
    <location>
        <begin position="130"/>
        <end position="165"/>
    </location>
</feature>
<dbReference type="InterPro" id="IPR049730">
    <property type="entry name" value="SNF2/RAD54-like_C"/>
</dbReference>
<dbReference type="GO" id="GO:0004386">
    <property type="term" value="F:helicase activity"/>
    <property type="evidence" value="ECO:0007669"/>
    <property type="project" value="UniProtKB-KW"/>
</dbReference>
<gene>
    <name evidence="11" type="ORF">CCAM_LOCUS5527</name>
</gene>
<feature type="domain" description="Helicase ATP-binding" evidence="9">
    <location>
        <begin position="865"/>
        <end position="1061"/>
    </location>
</feature>
<evidence type="ECO:0000256" key="4">
    <source>
        <dbReference type="ARBA" id="ARBA00022801"/>
    </source>
</evidence>
<reference evidence="11 12" key="1">
    <citation type="submission" date="2018-04" db="EMBL/GenBank/DDBJ databases">
        <authorList>
            <person name="Vogel A."/>
        </authorList>
    </citation>
    <scope>NUCLEOTIDE SEQUENCE [LARGE SCALE GENOMIC DNA]</scope>
</reference>
<dbReference type="EMBL" id="OOIL02000326">
    <property type="protein sequence ID" value="VFQ63751.1"/>
    <property type="molecule type" value="Genomic_DNA"/>
</dbReference>
<dbReference type="SUPFAM" id="SSF52540">
    <property type="entry name" value="P-loop containing nucleoside triphosphate hydrolases"/>
    <property type="match status" value="2"/>
</dbReference>
<evidence type="ECO:0000256" key="7">
    <source>
        <dbReference type="ARBA" id="ARBA00023242"/>
    </source>
</evidence>
<feature type="compositionally biased region" description="Basic residues" evidence="8">
    <location>
        <begin position="629"/>
        <end position="641"/>
    </location>
</feature>
<dbReference type="GO" id="GO:0080188">
    <property type="term" value="P:gene silencing by siRNA-directed DNA methylation"/>
    <property type="evidence" value="ECO:0007669"/>
    <property type="project" value="InterPro"/>
</dbReference>
<evidence type="ECO:0000256" key="3">
    <source>
        <dbReference type="ARBA" id="ARBA00022741"/>
    </source>
</evidence>
<feature type="region of interest" description="Disordered" evidence="8">
    <location>
        <begin position="570"/>
        <end position="641"/>
    </location>
</feature>
<feature type="compositionally biased region" description="Acidic residues" evidence="8">
    <location>
        <begin position="729"/>
        <end position="743"/>
    </location>
</feature>
<keyword evidence="12" id="KW-1185">Reference proteome</keyword>
<dbReference type="InterPro" id="IPR000330">
    <property type="entry name" value="SNF2_N"/>
</dbReference>
<keyword evidence="5" id="KW-0347">Helicase</keyword>
<dbReference type="PROSITE" id="PS51192">
    <property type="entry name" value="HELICASE_ATP_BIND_1"/>
    <property type="match status" value="1"/>
</dbReference>
<feature type="region of interest" description="Disordered" evidence="8">
    <location>
        <begin position="721"/>
        <end position="743"/>
    </location>
</feature>
<dbReference type="GO" id="GO:0009536">
    <property type="term" value="C:plastid"/>
    <property type="evidence" value="ECO:0007669"/>
    <property type="project" value="UniProtKB-SubCell"/>
</dbReference>
<dbReference type="SMART" id="SM00487">
    <property type="entry name" value="DEXDc"/>
    <property type="match status" value="1"/>
</dbReference>